<dbReference type="InterPro" id="IPR036259">
    <property type="entry name" value="MFS_trans_sf"/>
</dbReference>
<dbReference type="CDD" id="cd06173">
    <property type="entry name" value="MFS_MefA_like"/>
    <property type="match status" value="1"/>
</dbReference>
<evidence type="ECO:0000256" key="6">
    <source>
        <dbReference type="ARBA" id="ARBA00023136"/>
    </source>
</evidence>
<keyword evidence="2" id="KW-0813">Transport</keyword>
<feature type="transmembrane region" description="Helical" evidence="7">
    <location>
        <begin position="21"/>
        <end position="43"/>
    </location>
</feature>
<keyword evidence="9" id="KW-1185">Reference proteome</keyword>
<evidence type="ECO:0000256" key="7">
    <source>
        <dbReference type="SAM" id="Phobius"/>
    </source>
</evidence>
<feature type="transmembrane region" description="Helical" evidence="7">
    <location>
        <begin position="382"/>
        <end position="405"/>
    </location>
</feature>
<dbReference type="EMBL" id="JAGGJA010000002">
    <property type="protein sequence ID" value="MCW9705824.1"/>
    <property type="molecule type" value="Genomic_DNA"/>
</dbReference>
<feature type="transmembrane region" description="Helical" evidence="7">
    <location>
        <begin position="358"/>
        <end position="376"/>
    </location>
</feature>
<evidence type="ECO:0000256" key="4">
    <source>
        <dbReference type="ARBA" id="ARBA00022692"/>
    </source>
</evidence>
<dbReference type="InterPro" id="IPR011701">
    <property type="entry name" value="MFS"/>
</dbReference>
<dbReference type="InterPro" id="IPR022324">
    <property type="entry name" value="Bacilysin_exporter_BacE_put"/>
</dbReference>
<keyword evidence="6 7" id="KW-0472">Membrane</keyword>
<comment type="subcellular location">
    <subcellularLocation>
        <location evidence="1">Cell membrane</location>
        <topology evidence="1">Multi-pass membrane protein</topology>
    </subcellularLocation>
</comment>
<reference evidence="8 9" key="1">
    <citation type="submission" date="2021-03" db="EMBL/GenBank/DDBJ databases">
        <title>Aliifodinibius sp. nov., a new bacterium isolated from saline soil.</title>
        <authorList>
            <person name="Galisteo C."/>
            <person name="De La Haba R."/>
            <person name="Sanchez-Porro C."/>
            <person name="Ventosa A."/>
        </authorList>
    </citation>
    <scope>NUCLEOTIDE SEQUENCE [LARGE SCALE GENOMIC DNA]</scope>
    <source>
        <strain evidence="8 9">1BSP15-2V2</strain>
    </source>
</reference>
<evidence type="ECO:0000256" key="2">
    <source>
        <dbReference type="ARBA" id="ARBA00022448"/>
    </source>
</evidence>
<feature type="transmembrane region" description="Helical" evidence="7">
    <location>
        <begin position="292"/>
        <end position="310"/>
    </location>
</feature>
<feature type="transmembrane region" description="Helical" evidence="7">
    <location>
        <begin position="316"/>
        <end position="337"/>
    </location>
</feature>
<dbReference type="Pfam" id="PF07690">
    <property type="entry name" value="MFS_1"/>
    <property type="match status" value="1"/>
</dbReference>
<dbReference type="Gene3D" id="1.20.1250.20">
    <property type="entry name" value="MFS general substrate transporter like domains"/>
    <property type="match status" value="1"/>
</dbReference>
<evidence type="ECO:0000313" key="8">
    <source>
        <dbReference type="EMBL" id="MCW9705824.1"/>
    </source>
</evidence>
<evidence type="ECO:0000313" key="9">
    <source>
        <dbReference type="Proteomes" id="UP001207918"/>
    </source>
</evidence>
<feature type="transmembrane region" description="Helical" evidence="7">
    <location>
        <begin position="49"/>
        <end position="71"/>
    </location>
</feature>
<sequence>MLEKIRPYINLVSYNTDYRRLWLSQVVSNFGDWFGVLAVYALITRYSDSEFLLGLIIVVKMMSLASFSPFAGYITDRFDRRRIMMACDLLRGVLVLGLLLVVSYDTLWLAYVLTAFQMMLSAIFEPAKTSSIPNVTTEQELVDANVLSAASWSVIFTIGMGIGGLATAWLGTDLVFIIDACTYVVSAWFIYRTVIPQEKMDEEERQRTSNPLVGIKEGFQYLFDNDQVLRPILAKGCYTMFLGALTYMLVLVSEEVLLMGSIGIGLLYSARGVGTGIGPVIGRCIFRHESDWVRAMGLCMIFGGAMYIMVGATESLAVMLLFVFIAHAASGANWVMSTVLLQRRTPDTFRGRVFSTEWLLFTLAQSISVMIASWILENNWLTIMQTIMLFAFLLAVTGVIWHLTVTQNEEAYQQKHQEGIAPAGIAEE</sequence>
<keyword evidence="5 7" id="KW-1133">Transmembrane helix</keyword>
<gene>
    <name evidence="8" type="ORF">J6I44_03120</name>
</gene>
<evidence type="ECO:0000256" key="5">
    <source>
        <dbReference type="ARBA" id="ARBA00022989"/>
    </source>
</evidence>
<dbReference type="SUPFAM" id="SSF103473">
    <property type="entry name" value="MFS general substrate transporter"/>
    <property type="match status" value="1"/>
</dbReference>
<dbReference type="Proteomes" id="UP001207918">
    <property type="component" value="Unassembled WGS sequence"/>
</dbReference>
<feature type="transmembrane region" description="Helical" evidence="7">
    <location>
        <begin position="174"/>
        <end position="191"/>
    </location>
</feature>
<keyword evidence="4 7" id="KW-0812">Transmembrane</keyword>
<evidence type="ECO:0000256" key="1">
    <source>
        <dbReference type="ARBA" id="ARBA00004651"/>
    </source>
</evidence>
<dbReference type="PANTHER" id="PTHR43266:SF2">
    <property type="entry name" value="MAJOR FACILITATOR SUPERFAMILY (MFS) PROFILE DOMAIN-CONTAINING PROTEIN"/>
    <property type="match status" value="1"/>
</dbReference>
<organism evidence="8 9">
    <name type="scientific">Fodinibius salsisoli</name>
    <dbReference type="NCBI Taxonomy" id="2820877"/>
    <lineage>
        <taxon>Bacteria</taxon>
        <taxon>Pseudomonadati</taxon>
        <taxon>Balneolota</taxon>
        <taxon>Balneolia</taxon>
        <taxon>Balneolales</taxon>
        <taxon>Balneolaceae</taxon>
        <taxon>Fodinibius</taxon>
    </lineage>
</organism>
<accession>A0ABT3PIU6</accession>
<protein>
    <submittedName>
        <fullName evidence="8">MFS transporter</fullName>
    </submittedName>
</protein>
<feature type="transmembrane region" description="Helical" evidence="7">
    <location>
        <begin position="256"/>
        <end position="280"/>
    </location>
</feature>
<evidence type="ECO:0000256" key="3">
    <source>
        <dbReference type="ARBA" id="ARBA00022475"/>
    </source>
</evidence>
<proteinExistence type="predicted"/>
<keyword evidence="3" id="KW-1003">Cell membrane</keyword>
<comment type="caution">
    <text evidence="8">The sequence shown here is derived from an EMBL/GenBank/DDBJ whole genome shotgun (WGS) entry which is preliminary data.</text>
</comment>
<dbReference type="RefSeq" id="WP_265764496.1">
    <property type="nucleotide sequence ID" value="NZ_JAGGJA010000002.1"/>
</dbReference>
<dbReference type="PRINTS" id="PR01988">
    <property type="entry name" value="EXPORTERBACE"/>
</dbReference>
<dbReference type="PANTHER" id="PTHR43266">
    <property type="entry name" value="MACROLIDE-EFFLUX PROTEIN"/>
    <property type="match status" value="1"/>
</dbReference>
<feature type="transmembrane region" description="Helical" evidence="7">
    <location>
        <begin position="232"/>
        <end position="250"/>
    </location>
</feature>
<name>A0ABT3PIU6_9BACT</name>